<dbReference type="PANTHER" id="PTHR15657:SF1">
    <property type="entry name" value="THYROID TRANSCRIPTION FACTOR 1-ASSOCIATED PROTEIN 26"/>
    <property type="match status" value="1"/>
</dbReference>
<proteinExistence type="predicted"/>
<evidence type="ECO:0000313" key="2">
    <source>
        <dbReference type="Proteomes" id="UP000515204"/>
    </source>
</evidence>
<feature type="compositionally biased region" description="Basic and acidic residues" evidence="1">
    <location>
        <begin position="1"/>
        <end position="33"/>
    </location>
</feature>
<evidence type="ECO:0000313" key="3">
    <source>
        <dbReference type="RefSeq" id="XP_014483662.1"/>
    </source>
</evidence>
<dbReference type="RefSeq" id="XP_014483662.1">
    <property type="nucleotide sequence ID" value="XM_014628176.1"/>
</dbReference>
<dbReference type="OrthoDB" id="5377144at2759"/>
<feature type="region of interest" description="Disordered" evidence="1">
    <location>
        <begin position="62"/>
        <end position="135"/>
    </location>
</feature>
<accession>A0A6P3Y018</accession>
<dbReference type="PANTHER" id="PTHR15657">
    <property type="entry name" value="THYROID TRANSCRIPTION FACTOR 1-ASSOCIATED PROTEIN 26"/>
    <property type="match status" value="1"/>
</dbReference>
<dbReference type="GeneID" id="106749083"/>
<dbReference type="GO" id="GO:0005634">
    <property type="term" value="C:nucleus"/>
    <property type="evidence" value="ECO:0007669"/>
    <property type="project" value="TreeGrafter"/>
</dbReference>
<dbReference type="Proteomes" id="UP000515204">
    <property type="component" value="Unplaced"/>
</dbReference>
<evidence type="ECO:0000256" key="1">
    <source>
        <dbReference type="SAM" id="MobiDB-lite"/>
    </source>
</evidence>
<dbReference type="KEGG" id="dqu:106749083"/>
<gene>
    <name evidence="3" type="primary">LOC106749083</name>
</gene>
<sequence>MKRDTKNIENKDRRKKGGEEKKTEKRNEKTFDKKKYRLQKYSNKYKINQWEERRKKAILREFHKELKRNQQNSAQMSINSSDTSKNADETSSNSMKNSPLHKSVQEYKNRMEEEKRTRGQEEATRVKAKQEAAKKYKEKKIRAFKALSKKTKKGQPVMKGRIEMLLEKIQQDLT</sequence>
<feature type="compositionally biased region" description="Polar residues" evidence="1">
    <location>
        <begin position="69"/>
        <end position="97"/>
    </location>
</feature>
<dbReference type="Pfam" id="PF08524">
    <property type="entry name" value="rRNA_processing"/>
    <property type="match status" value="1"/>
</dbReference>
<name>A0A6P3Y018_DINQU</name>
<feature type="region of interest" description="Disordered" evidence="1">
    <location>
        <begin position="1"/>
        <end position="39"/>
    </location>
</feature>
<protein>
    <submittedName>
        <fullName evidence="3">Thyroid transcription factor 1-associated protein 26 homolog isoform X1</fullName>
    </submittedName>
</protein>
<keyword evidence="2" id="KW-1185">Reference proteome</keyword>
<dbReference type="AlphaFoldDB" id="A0A6P3Y018"/>
<feature type="compositionally biased region" description="Basic and acidic residues" evidence="1">
    <location>
        <begin position="103"/>
        <end position="135"/>
    </location>
</feature>
<reference evidence="3" key="1">
    <citation type="submission" date="2025-08" db="UniProtKB">
        <authorList>
            <consortium name="RefSeq"/>
        </authorList>
    </citation>
    <scope>IDENTIFICATION</scope>
</reference>
<organism evidence="2 3">
    <name type="scientific">Dinoponera quadriceps</name>
    <name type="common">South American ant</name>
    <dbReference type="NCBI Taxonomy" id="609295"/>
    <lineage>
        <taxon>Eukaryota</taxon>
        <taxon>Metazoa</taxon>
        <taxon>Ecdysozoa</taxon>
        <taxon>Arthropoda</taxon>
        <taxon>Hexapoda</taxon>
        <taxon>Insecta</taxon>
        <taxon>Pterygota</taxon>
        <taxon>Neoptera</taxon>
        <taxon>Endopterygota</taxon>
        <taxon>Hymenoptera</taxon>
        <taxon>Apocrita</taxon>
        <taxon>Aculeata</taxon>
        <taxon>Formicoidea</taxon>
        <taxon>Formicidae</taxon>
        <taxon>Ponerinae</taxon>
        <taxon>Ponerini</taxon>
        <taxon>Dinoponera</taxon>
    </lineage>
</organism>
<dbReference type="InterPro" id="IPR013730">
    <property type="entry name" value="Fyv7/TAP26"/>
</dbReference>